<evidence type="ECO:0000256" key="4">
    <source>
        <dbReference type="ARBA" id="ARBA00022723"/>
    </source>
</evidence>
<comment type="caution">
    <text evidence="11">The sequence shown here is derived from an EMBL/GenBank/DDBJ whole genome shotgun (WGS) entry which is preliminary data.</text>
</comment>
<keyword evidence="7" id="KW-0630">Potassium</keyword>
<evidence type="ECO:0000259" key="10">
    <source>
        <dbReference type="PROSITE" id="PS51385"/>
    </source>
</evidence>
<keyword evidence="4" id="KW-0479">Metal-binding</keyword>
<dbReference type="Pfam" id="PF03853">
    <property type="entry name" value="YjeF_N"/>
    <property type="match status" value="1"/>
</dbReference>
<dbReference type="EMBL" id="MCFH01000032">
    <property type="protein sequence ID" value="ORX47117.1"/>
    <property type="molecule type" value="Genomic_DNA"/>
</dbReference>
<dbReference type="InterPro" id="IPR032976">
    <property type="entry name" value="YJEFN_prot_NAXE-like"/>
</dbReference>
<dbReference type="EC" id="5.1.99.6" evidence="3"/>
<dbReference type="PROSITE" id="PS51385">
    <property type="entry name" value="YJEF_N"/>
    <property type="match status" value="1"/>
</dbReference>
<evidence type="ECO:0000256" key="8">
    <source>
        <dbReference type="ARBA" id="ARBA00023027"/>
    </source>
</evidence>
<evidence type="ECO:0000313" key="11">
    <source>
        <dbReference type="EMBL" id="ORX47117.1"/>
    </source>
</evidence>
<accession>A0A1Y1V4P1</accession>
<dbReference type="GO" id="GO:0000166">
    <property type="term" value="F:nucleotide binding"/>
    <property type="evidence" value="ECO:0007669"/>
    <property type="project" value="UniProtKB-KW"/>
</dbReference>
<dbReference type="FunFam" id="3.40.50.10260:FF:000005">
    <property type="entry name" value="NAD(P)H-hydrate epimerase"/>
    <property type="match status" value="1"/>
</dbReference>
<protein>
    <recommendedName>
        <fullName evidence="3">NAD(P)H-hydrate epimerase</fullName>
        <ecNumber evidence="3">5.1.99.6</ecNumber>
    </recommendedName>
</protein>
<evidence type="ECO:0000256" key="9">
    <source>
        <dbReference type="ARBA" id="ARBA00023235"/>
    </source>
</evidence>
<evidence type="ECO:0000256" key="2">
    <source>
        <dbReference type="ARBA" id="ARBA00000909"/>
    </source>
</evidence>
<comment type="catalytic activity">
    <reaction evidence="1">
        <text>(6R)-NADHX = (6S)-NADHX</text>
        <dbReference type="Rhea" id="RHEA:32215"/>
        <dbReference type="ChEBI" id="CHEBI:64074"/>
        <dbReference type="ChEBI" id="CHEBI:64075"/>
        <dbReference type="EC" id="5.1.99.6"/>
    </reaction>
</comment>
<evidence type="ECO:0000313" key="12">
    <source>
        <dbReference type="Proteomes" id="UP000193719"/>
    </source>
</evidence>
<keyword evidence="12" id="KW-1185">Reference proteome</keyword>
<evidence type="ECO:0000256" key="6">
    <source>
        <dbReference type="ARBA" id="ARBA00022857"/>
    </source>
</evidence>
<proteinExistence type="predicted"/>
<dbReference type="OrthoDB" id="10064708at2759"/>
<dbReference type="InterPro" id="IPR036652">
    <property type="entry name" value="YjeF_N_dom_sf"/>
</dbReference>
<dbReference type="GO" id="GO:0005739">
    <property type="term" value="C:mitochondrion"/>
    <property type="evidence" value="ECO:0007669"/>
    <property type="project" value="TreeGrafter"/>
</dbReference>
<dbReference type="GO" id="GO:0046872">
    <property type="term" value="F:metal ion binding"/>
    <property type="evidence" value="ECO:0007669"/>
    <property type="project" value="UniProtKB-KW"/>
</dbReference>
<reference evidence="11 12" key="2">
    <citation type="submission" date="2016-08" db="EMBL/GenBank/DDBJ databases">
        <title>Pervasive Adenine N6-methylation of Active Genes in Fungi.</title>
        <authorList>
            <consortium name="DOE Joint Genome Institute"/>
            <person name="Mondo S.J."/>
            <person name="Dannebaum R.O."/>
            <person name="Kuo R.C."/>
            <person name="Labutti K."/>
            <person name="Haridas S."/>
            <person name="Kuo A."/>
            <person name="Salamov A."/>
            <person name="Ahrendt S.R."/>
            <person name="Lipzen A."/>
            <person name="Sullivan W."/>
            <person name="Andreopoulos W.B."/>
            <person name="Clum A."/>
            <person name="Lindquist E."/>
            <person name="Daum C."/>
            <person name="Ramamoorthy G.K."/>
            <person name="Gryganskyi A."/>
            <person name="Culley D."/>
            <person name="Magnuson J.K."/>
            <person name="James T.Y."/>
            <person name="O'Malley M.A."/>
            <person name="Stajich J.E."/>
            <person name="Spatafora J.W."/>
            <person name="Visel A."/>
            <person name="Grigoriev I.V."/>
        </authorList>
    </citation>
    <scope>NUCLEOTIDE SEQUENCE [LARGE SCALE GENOMIC DNA]</scope>
    <source>
        <strain evidence="12">finn</strain>
    </source>
</reference>
<keyword evidence="5" id="KW-0547">Nucleotide-binding</keyword>
<evidence type="ECO:0000256" key="1">
    <source>
        <dbReference type="ARBA" id="ARBA00000013"/>
    </source>
</evidence>
<feature type="domain" description="YjeF N-terminal" evidence="10">
    <location>
        <begin position="11"/>
        <end position="215"/>
    </location>
</feature>
<evidence type="ECO:0000256" key="7">
    <source>
        <dbReference type="ARBA" id="ARBA00022958"/>
    </source>
</evidence>
<keyword evidence="9" id="KW-0413">Isomerase</keyword>
<dbReference type="PANTHER" id="PTHR13232">
    <property type="entry name" value="NAD(P)H-HYDRATE EPIMERASE"/>
    <property type="match status" value="1"/>
</dbReference>
<name>A0A1Y1V4P1_9FUNG</name>
<comment type="catalytic activity">
    <reaction evidence="2">
        <text>(6R)-NADPHX = (6S)-NADPHX</text>
        <dbReference type="Rhea" id="RHEA:32227"/>
        <dbReference type="ChEBI" id="CHEBI:64076"/>
        <dbReference type="ChEBI" id="CHEBI:64077"/>
        <dbReference type="EC" id="5.1.99.6"/>
    </reaction>
</comment>
<keyword evidence="8" id="KW-0520">NAD</keyword>
<dbReference type="PANTHER" id="PTHR13232:SF10">
    <property type="entry name" value="NAD(P)H-HYDRATE EPIMERASE"/>
    <property type="match status" value="1"/>
</dbReference>
<reference evidence="11 12" key="1">
    <citation type="submission" date="2016-08" db="EMBL/GenBank/DDBJ databases">
        <title>Genomes of anaerobic fungi encode conserved fungal cellulosomes for biomass hydrolysis.</title>
        <authorList>
            <consortium name="DOE Joint Genome Institute"/>
            <person name="Haitjema C.H."/>
            <person name="Gilmore S.P."/>
            <person name="Henske J.K."/>
            <person name="Solomon K.V."/>
            <person name="De Groot R."/>
            <person name="Kuo A."/>
            <person name="Mondo S.J."/>
            <person name="Salamov A.A."/>
            <person name="Labutti K."/>
            <person name="Zhao Z."/>
            <person name="Chiniquy J."/>
            <person name="Barry K."/>
            <person name="Brewer H.M."/>
            <person name="Purvine S.O."/>
            <person name="Wright A.T."/>
            <person name="Boxma B."/>
            <person name="Van Alen T."/>
            <person name="Hackstein J.H."/>
            <person name="Baker S.E."/>
            <person name="Grigoriev I.V."/>
            <person name="O'Malley M.A."/>
        </authorList>
    </citation>
    <scope>NUCLEOTIDE SEQUENCE [LARGE SCALE GENOMIC DNA]</scope>
    <source>
        <strain evidence="12">finn</strain>
    </source>
</reference>
<gene>
    <name evidence="11" type="ORF">BCR36DRAFT_398599</name>
</gene>
<dbReference type="STRING" id="1754191.A0A1Y1V4P1"/>
<dbReference type="Proteomes" id="UP000193719">
    <property type="component" value="Unassembled WGS sequence"/>
</dbReference>
<dbReference type="SUPFAM" id="SSF64153">
    <property type="entry name" value="YjeF N-terminal domain-like"/>
    <property type="match status" value="1"/>
</dbReference>
<dbReference type="Gene3D" id="3.40.50.10260">
    <property type="entry name" value="YjeF N-terminal domain"/>
    <property type="match status" value="1"/>
</dbReference>
<organism evidence="11 12">
    <name type="scientific">Piromyces finnis</name>
    <dbReference type="NCBI Taxonomy" id="1754191"/>
    <lineage>
        <taxon>Eukaryota</taxon>
        <taxon>Fungi</taxon>
        <taxon>Fungi incertae sedis</taxon>
        <taxon>Chytridiomycota</taxon>
        <taxon>Chytridiomycota incertae sedis</taxon>
        <taxon>Neocallimastigomycetes</taxon>
        <taxon>Neocallimastigales</taxon>
        <taxon>Neocallimastigaceae</taxon>
        <taxon>Piromyces</taxon>
    </lineage>
</organism>
<evidence type="ECO:0000256" key="5">
    <source>
        <dbReference type="ARBA" id="ARBA00022741"/>
    </source>
</evidence>
<dbReference type="NCBIfam" id="TIGR00197">
    <property type="entry name" value="yjeF_nterm"/>
    <property type="match status" value="1"/>
</dbReference>
<dbReference type="AlphaFoldDB" id="A0A1Y1V4P1"/>
<sequence length="229" mass="25334">MALRYLGQTLAQQIDVELMSPTAGCFSIDQLMELAGFSVAQAITKVYSKEKFPRVLICVGNNGGDGLVCARHLHHFGYQPSIFYPKQPNKLLYQNLTNQLRNLDVSMVNNLNDQLTKSDLIVDGIFGFSFSGGIRAPFDEVIKTLKSSTLPIVSIDIPSGWNVEQGNIDNVGLEPEMLVSLTAPKIAAKFFKGKHHFLGGRFIPPSFAKKYELNLPEYPGSDQCVRLPN</sequence>
<keyword evidence="6" id="KW-0521">NADP</keyword>
<evidence type="ECO:0000256" key="3">
    <source>
        <dbReference type="ARBA" id="ARBA00012228"/>
    </source>
</evidence>
<dbReference type="InterPro" id="IPR004443">
    <property type="entry name" value="YjeF_N_dom"/>
</dbReference>
<dbReference type="GO" id="GO:0052856">
    <property type="term" value="F:NAD(P)HX epimerase activity"/>
    <property type="evidence" value="ECO:0007669"/>
    <property type="project" value="UniProtKB-EC"/>
</dbReference>